<dbReference type="GO" id="GO:0042797">
    <property type="term" value="P:tRNA transcription by RNA polymerase III"/>
    <property type="evidence" value="ECO:0007669"/>
    <property type="project" value="TreeGrafter"/>
</dbReference>
<organism evidence="1 2">
    <name type="scientific">Fraxinus pennsylvanica</name>
    <dbReference type="NCBI Taxonomy" id="56036"/>
    <lineage>
        <taxon>Eukaryota</taxon>
        <taxon>Viridiplantae</taxon>
        <taxon>Streptophyta</taxon>
        <taxon>Embryophyta</taxon>
        <taxon>Tracheophyta</taxon>
        <taxon>Spermatophyta</taxon>
        <taxon>Magnoliopsida</taxon>
        <taxon>eudicotyledons</taxon>
        <taxon>Gunneridae</taxon>
        <taxon>Pentapetalae</taxon>
        <taxon>asterids</taxon>
        <taxon>lamiids</taxon>
        <taxon>Lamiales</taxon>
        <taxon>Oleaceae</taxon>
        <taxon>Oleeae</taxon>
        <taxon>Fraxinus</taxon>
    </lineage>
</organism>
<reference evidence="1" key="1">
    <citation type="submission" date="2023-05" db="EMBL/GenBank/DDBJ databases">
        <authorList>
            <person name="Huff M."/>
        </authorList>
    </citation>
    <scope>NUCLEOTIDE SEQUENCE</scope>
</reference>
<dbReference type="EMBL" id="OU503043">
    <property type="protein sequence ID" value="CAI9766953.1"/>
    <property type="molecule type" value="Genomic_DNA"/>
</dbReference>
<dbReference type="Proteomes" id="UP000834106">
    <property type="component" value="Chromosome 8"/>
</dbReference>
<evidence type="ECO:0000313" key="2">
    <source>
        <dbReference type="Proteomes" id="UP000834106"/>
    </source>
</evidence>
<protein>
    <submittedName>
        <fullName evidence="1">Uncharacterized protein</fullName>
    </submittedName>
</protein>
<dbReference type="GO" id="GO:0005666">
    <property type="term" value="C:RNA polymerase III complex"/>
    <property type="evidence" value="ECO:0007669"/>
    <property type="project" value="TreeGrafter"/>
</dbReference>
<keyword evidence="2" id="KW-1185">Reference proteome</keyword>
<dbReference type="PANTHER" id="PTHR12069">
    <property type="entry name" value="DNA-DIRECTED RNA POLYMERASES III 80 KDA POLYPEPTIDE RNA POLYMERASE III SUBUNIT 5"/>
    <property type="match status" value="1"/>
</dbReference>
<dbReference type="Pfam" id="PF04801">
    <property type="entry name" value="RPC5"/>
    <property type="match status" value="1"/>
</dbReference>
<dbReference type="AlphaFoldDB" id="A0AAD1ZDM2"/>
<accession>A0AAD1ZDM2</accession>
<dbReference type="InterPro" id="IPR006886">
    <property type="entry name" value="RNA_pol_III_Rpc5"/>
</dbReference>
<evidence type="ECO:0000313" key="1">
    <source>
        <dbReference type="EMBL" id="CAI9766953.1"/>
    </source>
</evidence>
<gene>
    <name evidence="1" type="ORF">FPE_LOCUS14383</name>
</gene>
<proteinExistence type="predicted"/>
<name>A0AAD1ZDM2_9LAMI</name>
<dbReference type="PANTHER" id="PTHR12069:SF0">
    <property type="entry name" value="DNA-DIRECTED RNA POLYMERASE III SUBUNIT RPC5"/>
    <property type="match status" value="1"/>
</dbReference>
<sequence length="165" mass="18620">MKDVLNVIAVERTSFSDWKLRELPDQRFKKLNPMVAKQQEEEWESLEKKINDLLFGGINGPATKTFSKCNVINNLATSMSSSKVALKTPNGASSRTSMPEETREALMKTLQKLFKNIKEGFIELLIAEGPNAKLKKAPIAKAAKMELKRDIPQIEYQNVRVKLAN</sequence>